<feature type="transmembrane region" description="Helical" evidence="2">
    <location>
        <begin position="143"/>
        <end position="164"/>
    </location>
</feature>
<reference evidence="4 5" key="1">
    <citation type="journal article" date="2016" name="PLoS ONE">
        <title>Sequence Assembly of Yarrowia lipolytica Strain W29/CLIB89 Shows Transposable Element Diversity.</title>
        <authorList>
            <person name="Magnan C."/>
            <person name="Yu J."/>
            <person name="Chang I."/>
            <person name="Jahn E."/>
            <person name="Kanomata Y."/>
            <person name="Wu J."/>
            <person name="Zeller M."/>
            <person name="Oakes M."/>
            <person name="Baldi P."/>
            <person name="Sandmeyer S."/>
        </authorList>
    </citation>
    <scope>NUCLEOTIDE SEQUENCE [LARGE SCALE GENOMIC DNA]</scope>
    <source>
        <strain evidence="5">CLIB89(W29)</strain>
    </source>
</reference>
<dbReference type="RefSeq" id="XP_505252.1">
    <property type="nucleotide sequence ID" value="XM_505252.3"/>
</dbReference>
<feature type="transmembrane region" description="Helical" evidence="2">
    <location>
        <begin position="103"/>
        <end position="123"/>
    </location>
</feature>
<evidence type="ECO:0000313" key="5">
    <source>
        <dbReference type="Proteomes" id="UP000182444"/>
    </source>
</evidence>
<feature type="domain" description="Mitochondrial adapter protein MCP1 transmembrane" evidence="3">
    <location>
        <begin position="156"/>
        <end position="224"/>
    </location>
</feature>
<feature type="region of interest" description="Disordered" evidence="1">
    <location>
        <begin position="1"/>
        <end position="42"/>
    </location>
</feature>
<evidence type="ECO:0000259" key="3">
    <source>
        <dbReference type="Pfam" id="PF07950"/>
    </source>
</evidence>
<dbReference type="AlphaFoldDB" id="A0A1D8NMT9"/>
<organism evidence="4 5">
    <name type="scientific">Yarrowia lipolytica</name>
    <name type="common">Candida lipolytica</name>
    <dbReference type="NCBI Taxonomy" id="4952"/>
    <lineage>
        <taxon>Eukaryota</taxon>
        <taxon>Fungi</taxon>
        <taxon>Dikarya</taxon>
        <taxon>Ascomycota</taxon>
        <taxon>Saccharomycotina</taxon>
        <taxon>Dipodascomycetes</taxon>
        <taxon>Dipodascales</taxon>
        <taxon>Dipodascales incertae sedis</taxon>
        <taxon>Yarrowia</taxon>
    </lineage>
</organism>
<sequence>MSTSADLRSVDPVPSNYEKAAQLNSRKPGTNEPATPSAEPKKPLPANNSWLYHLLTGTQKYSAFLFTAFLGLHATTVIVAPLFGMDAANKTLSFTRAIYHAPYAESILVYGAIVAHLLSGWGLRIRKMVHDYQKYGELKASKYISKISLTGMMFTPIIAGHIAVTRLVPLYVSGDSSYVSLDYIGHLADHHRLLGNFALFGIATITGLHVSAGLKKFLNVKSTWAKNLFKYGLYAYFAATVGAIIQYNRMGPTVGFVGDLYNQYIAVYMPF</sequence>
<dbReference type="PANTHER" id="PTHR38409:SF1">
    <property type="entry name" value="MITOCHONDRIAL ADAPTER PROTEIN MCP1"/>
    <property type="match status" value="1"/>
</dbReference>
<dbReference type="VEuPathDB" id="FungiDB:YALI1_F14290g"/>
<evidence type="ECO:0000256" key="1">
    <source>
        <dbReference type="SAM" id="MobiDB-lite"/>
    </source>
</evidence>
<keyword evidence="2" id="KW-0812">Transmembrane</keyword>
<dbReference type="InterPro" id="IPR012472">
    <property type="entry name" value="MCP1_TM"/>
</dbReference>
<dbReference type="eggNOG" id="ENOG502S974">
    <property type="taxonomic scope" value="Eukaryota"/>
</dbReference>
<evidence type="ECO:0000313" key="4">
    <source>
        <dbReference type="EMBL" id="AOW06957.1"/>
    </source>
</evidence>
<protein>
    <recommendedName>
        <fullName evidence="3">Mitochondrial adapter protein MCP1 transmembrane domain-containing protein</fullName>
    </recommendedName>
</protein>
<proteinExistence type="predicted"/>
<dbReference type="GeneID" id="2908967"/>
<dbReference type="KEGG" id="yli:2908967"/>
<dbReference type="Proteomes" id="UP000182444">
    <property type="component" value="Chromosome 1F"/>
</dbReference>
<feature type="transmembrane region" description="Helical" evidence="2">
    <location>
        <begin position="193"/>
        <end position="210"/>
    </location>
</feature>
<dbReference type="GO" id="GO:0005741">
    <property type="term" value="C:mitochondrial outer membrane"/>
    <property type="evidence" value="ECO:0007669"/>
    <property type="project" value="TreeGrafter"/>
</dbReference>
<feature type="compositionally biased region" description="Polar residues" evidence="1">
    <location>
        <begin position="22"/>
        <end position="34"/>
    </location>
</feature>
<accession>A0A1D8NMT9</accession>
<dbReference type="VEuPathDB" id="FungiDB:YALI0_F10615g"/>
<dbReference type="EMBL" id="CP017558">
    <property type="protein sequence ID" value="AOW06957.1"/>
    <property type="molecule type" value="Genomic_DNA"/>
</dbReference>
<dbReference type="OMA" id="LPANNSW"/>
<evidence type="ECO:0000256" key="2">
    <source>
        <dbReference type="SAM" id="Phobius"/>
    </source>
</evidence>
<dbReference type="InterPro" id="IPR039960">
    <property type="entry name" value="MCP1"/>
</dbReference>
<dbReference type="GO" id="GO:0007005">
    <property type="term" value="P:mitochondrion organization"/>
    <property type="evidence" value="ECO:0007669"/>
    <property type="project" value="TreeGrafter"/>
</dbReference>
<feature type="transmembrane region" description="Helical" evidence="2">
    <location>
        <begin position="231"/>
        <end position="248"/>
    </location>
</feature>
<dbReference type="PANTHER" id="PTHR38409">
    <property type="entry name" value="MDM10-COMPLEMENTING PROTEIN 1"/>
    <property type="match status" value="1"/>
</dbReference>
<name>A0A1D8NMT9_YARLL</name>
<keyword evidence="2" id="KW-0472">Membrane</keyword>
<dbReference type="GO" id="GO:0055088">
    <property type="term" value="P:lipid homeostasis"/>
    <property type="evidence" value="ECO:0007669"/>
    <property type="project" value="InterPro"/>
</dbReference>
<gene>
    <name evidence="4" type="ORF">YALI1_F14290g</name>
</gene>
<dbReference type="Pfam" id="PF07950">
    <property type="entry name" value="MCP1_TM"/>
    <property type="match status" value="1"/>
</dbReference>
<dbReference type="OrthoDB" id="10259513at2759"/>
<feature type="transmembrane region" description="Helical" evidence="2">
    <location>
        <begin position="63"/>
        <end position="83"/>
    </location>
</feature>
<keyword evidence="2" id="KW-1133">Transmembrane helix</keyword>